<keyword evidence="5" id="KW-0479">Metal-binding</keyword>
<evidence type="ECO:0000256" key="8">
    <source>
        <dbReference type="ARBA" id="ARBA00022833"/>
    </source>
</evidence>
<keyword evidence="7" id="KW-0378">Hydrolase</keyword>
<proteinExistence type="inferred from homology"/>
<protein>
    <recommendedName>
        <fullName evidence="13">Peptidase M14 domain-containing protein</fullName>
    </recommendedName>
</protein>
<evidence type="ECO:0000256" key="10">
    <source>
        <dbReference type="PROSITE-ProRule" id="PRU01379"/>
    </source>
</evidence>
<organism evidence="14 15">
    <name type="scientific">Aphanomyces astaci</name>
    <name type="common">Crayfish plague agent</name>
    <dbReference type="NCBI Taxonomy" id="112090"/>
    <lineage>
        <taxon>Eukaryota</taxon>
        <taxon>Sar</taxon>
        <taxon>Stramenopiles</taxon>
        <taxon>Oomycota</taxon>
        <taxon>Saprolegniomycetes</taxon>
        <taxon>Saprolegniales</taxon>
        <taxon>Verrucalvaceae</taxon>
        <taxon>Aphanomyces</taxon>
    </lineage>
</organism>
<evidence type="ECO:0000313" key="15">
    <source>
        <dbReference type="Proteomes" id="UP000266239"/>
    </source>
</evidence>
<evidence type="ECO:0000256" key="4">
    <source>
        <dbReference type="ARBA" id="ARBA00022670"/>
    </source>
</evidence>
<dbReference type="GO" id="GO:0006508">
    <property type="term" value="P:proteolysis"/>
    <property type="evidence" value="ECO:0007669"/>
    <property type="project" value="UniProtKB-KW"/>
</dbReference>
<evidence type="ECO:0000256" key="9">
    <source>
        <dbReference type="ARBA" id="ARBA00023049"/>
    </source>
</evidence>
<feature type="chain" id="PRO_5017308445" description="Peptidase M14 domain-containing protein" evidence="12">
    <location>
        <begin position="19"/>
        <end position="417"/>
    </location>
</feature>
<dbReference type="Gene3D" id="3.40.630.10">
    <property type="entry name" value="Zn peptidases"/>
    <property type="match status" value="1"/>
</dbReference>
<dbReference type="Pfam" id="PF00246">
    <property type="entry name" value="Peptidase_M14"/>
    <property type="match status" value="1"/>
</dbReference>
<name>A0A397AWH7_APHAT</name>
<dbReference type="PROSITE" id="PS52035">
    <property type="entry name" value="PEPTIDASE_M14"/>
    <property type="match status" value="1"/>
</dbReference>
<dbReference type="InterPro" id="IPR000834">
    <property type="entry name" value="Peptidase_M14"/>
</dbReference>
<feature type="signal peptide" evidence="12">
    <location>
        <begin position="1"/>
        <end position="18"/>
    </location>
</feature>
<evidence type="ECO:0000256" key="6">
    <source>
        <dbReference type="ARBA" id="ARBA00022729"/>
    </source>
</evidence>
<keyword evidence="9" id="KW-0482">Metalloprotease</keyword>
<dbReference type="InterPro" id="IPR057247">
    <property type="entry name" value="CARBOXYPEPT_ZN_2"/>
</dbReference>
<dbReference type="VEuPathDB" id="FungiDB:H257_13235"/>
<feature type="domain" description="Peptidase M14" evidence="13">
    <location>
        <begin position="71"/>
        <end position="352"/>
    </location>
</feature>
<keyword evidence="8" id="KW-0862">Zinc</keyword>
<dbReference type="SUPFAM" id="SSF53187">
    <property type="entry name" value="Zn-dependent exopeptidases"/>
    <property type="match status" value="1"/>
</dbReference>
<keyword evidence="6 12" id="KW-0732">Signal</keyword>
<gene>
    <name evidence="14" type="ORF">DYB25_006990</name>
</gene>
<feature type="active site" description="Proton donor/acceptor" evidence="10">
    <location>
        <position position="321"/>
    </location>
</feature>
<keyword evidence="3" id="KW-0121">Carboxypeptidase</keyword>
<dbReference type="GO" id="GO:0004181">
    <property type="term" value="F:metallocarboxypeptidase activity"/>
    <property type="evidence" value="ECO:0007669"/>
    <property type="project" value="InterPro"/>
</dbReference>
<dbReference type="GO" id="GO:0008270">
    <property type="term" value="F:zinc ion binding"/>
    <property type="evidence" value="ECO:0007669"/>
    <property type="project" value="InterPro"/>
</dbReference>
<evidence type="ECO:0000256" key="7">
    <source>
        <dbReference type="ARBA" id="ARBA00022801"/>
    </source>
</evidence>
<dbReference type="PANTHER" id="PTHR11705:SF143">
    <property type="entry name" value="SLL0236 PROTEIN"/>
    <property type="match status" value="1"/>
</dbReference>
<dbReference type="PROSITE" id="PS00133">
    <property type="entry name" value="CARBOXYPEPT_ZN_2"/>
    <property type="match status" value="1"/>
</dbReference>
<evidence type="ECO:0000256" key="5">
    <source>
        <dbReference type="ARBA" id="ARBA00022723"/>
    </source>
</evidence>
<comment type="similarity">
    <text evidence="2 10">Belongs to the peptidase M14 family.</text>
</comment>
<dbReference type="FunFam" id="3.40.630.10:FF:000084">
    <property type="entry name" value="Carboxypeptidase B2"/>
    <property type="match status" value="1"/>
</dbReference>
<evidence type="ECO:0000256" key="12">
    <source>
        <dbReference type="SAM" id="SignalP"/>
    </source>
</evidence>
<comment type="cofactor">
    <cofactor evidence="1">
        <name>Zn(2+)</name>
        <dbReference type="ChEBI" id="CHEBI:29105"/>
    </cofactor>
</comment>
<dbReference type="PANTHER" id="PTHR11705">
    <property type="entry name" value="PROTEASE FAMILY M14 CARBOXYPEPTIDASE A,B"/>
    <property type="match status" value="1"/>
</dbReference>
<evidence type="ECO:0000313" key="14">
    <source>
        <dbReference type="EMBL" id="RHY09957.1"/>
    </source>
</evidence>
<sequence length="417" mass="46469">MRVLSVAVVAVLALTTTASHPASRIRDIDNVFRSPAQVRAIRDDADTNRKCHTSNAHYLPLLQPGQYAANAFHNCFRTSKQIFQFVDTLISQNTNLLTKFPVSKTFQGQTIYGYKLSTNGGKEQSLYYQSLLHAREWIAGSSNLFALSSILDDIAANKTTATDLYDLVFVPIANIDGYDMTWSGNRYQRKNANQVDLNRNWPSFYQNPKPPAPSEETYPGPSAFSEPETKGIADWLKSNNDKIAGWVDIHAYAGLVLYPYGDTLSPIGGGEDEKFQLLGRNIQAQMGSNYKAETSATMYPAYGSFDDYHYRTYKKPVLTFEIAGSDFVAPASTIRTRGTEVYKGLLQFAKEIVEFNGGRQRSTSTPNTANPSIASTKHGCATCSRCYYPDRDICLSDFAKNDCDYYTGYYGTLWCGN</sequence>
<dbReference type="Proteomes" id="UP000266239">
    <property type="component" value="Unassembled WGS sequence"/>
</dbReference>
<dbReference type="PRINTS" id="PR00765">
    <property type="entry name" value="CRBOXYPTASEA"/>
</dbReference>
<feature type="region of interest" description="Disordered" evidence="11">
    <location>
        <begin position="202"/>
        <end position="226"/>
    </location>
</feature>
<dbReference type="AlphaFoldDB" id="A0A397AWH7"/>
<evidence type="ECO:0000256" key="11">
    <source>
        <dbReference type="SAM" id="MobiDB-lite"/>
    </source>
</evidence>
<reference evidence="14 15" key="1">
    <citation type="submission" date="2018-08" db="EMBL/GenBank/DDBJ databases">
        <title>Aphanomyces genome sequencing and annotation.</title>
        <authorList>
            <person name="Minardi D."/>
            <person name="Oidtmann B."/>
            <person name="Van Der Giezen M."/>
            <person name="Studholme D.J."/>
        </authorList>
    </citation>
    <scope>NUCLEOTIDE SEQUENCE [LARGE SCALE GENOMIC DNA]</scope>
    <source>
        <strain evidence="14 15">Yx</strain>
    </source>
</reference>
<evidence type="ECO:0000256" key="2">
    <source>
        <dbReference type="ARBA" id="ARBA00005988"/>
    </source>
</evidence>
<evidence type="ECO:0000256" key="1">
    <source>
        <dbReference type="ARBA" id="ARBA00001947"/>
    </source>
</evidence>
<keyword evidence="4" id="KW-0645">Protease</keyword>
<dbReference type="GO" id="GO:0005615">
    <property type="term" value="C:extracellular space"/>
    <property type="evidence" value="ECO:0007669"/>
    <property type="project" value="TreeGrafter"/>
</dbReference>
<comment type="caution">
    <text evidence="14">The sequence shown here is derived from an EMBL/GenBank/DDBJ whole genome shotgun (WGS) entry which is preliminary data.</text>
</comment>
<dbReference type="EMBL" id="QUTA01006703">
    <property type="protein sequence ID" value="RHY09957.1"/>
    <property type="molecule type" value="Genomic_DNA"/>
</dbReference>
<dbReference type="SMART" id="SM00631">
    <property type="entry name" value="Zn_pept"/>
    <property type="match status" value="1"/>
</dbReference>
<evidence type="ECO:0000256" key="3">
    <source>
        <dbReference type="ARBA" id="ARBA00022645"/>
    </source>
</evidence>
<evidence type="ECO:0000259" key="13">
    <source>
        <dbReference type="PROSITE" id="PS52035"/>
    </source>
</evidence>
<accession>A0A397AWH7</accession>